<keyword evidence="1" id="KW-0472">Membrane</keyword>
<keyword evidence="1" id="KW-1133">Transmembrane helix</keyword>
<accession>E8R039</accession>
<evidence type="ECO:0000313" key="2">
    <source>
        <dbReference type="EMBL" id="ADV61157.1"/>
    </source>
</evidence>
<dbReference type="EMBL" id="CP002353">
    <property type="protein sequence ID" value="ADV61157.1"/>
    <property type="molecule type" value="Genomic_DNA"/>
</dbReference>
<keyword evidence="3" id="KW-1185">Reference proteome</keyword>
<dbReference type="HOGENOM" id="CLU_2770359_0_0_0"/>
<name>E8R039_ISOPI</name>
<organism evidence="2 3">
    <name type="scientific">Isosphaera pallida (strain ATCC 43644 / DSM 9630 / IS1B)</name>
    <dbReference type="NCBI Taxonomy" id="575540"/>
    <lineage>
        <taxon>Bacteria</taxon>
        <taxon>Pseudomonadati</taxon>
        <taxon>Planctomycetota</taxon>
        <taxon>Planctomycetia</taxon>
        <taxon>Isosphaerales</taxon>
        <taxon>Isosphaeraceae</taxon>
        <taxon>Isosphaera</taxon>
    </lineage>
</organism>
<dbReference type="AlphaFoldDB" id="E8R039"/>
<gene>
    <name evidence="2" type="ordered locus">Isop_0564</name>
</gene>
<evidence type="ECO:0000256" key="1">
    <source>
        <dbReference type="SAM" id="Phobius"/>
    </source>
</evidence>
<evidence type="ECO:0000313" key="3">
    <source>
        <dbReference type="Proteomes" id="UP000008631"/>
    </source>
</evidence>
<protein>
    <submittedName>
        <fullName evidence="2">Uncharacterized protein</fullName>
    </submittedName>
</protein>
<reference evidence="2 3" key="2">
    <citation type="journal article" date="2011" name="Stand. Genomic Sci.">
        <title>Complete genome sequence of Isosphaera pallida type strain (IS1B).</title>
        <authorList>
            <consortium name="US DOE Joint Genome Institute (JGI-PGF)"/>
            <person name="Goker M."/>
            <person name="Cleland D."/>
            <person name="Saunders E."/>
            <person name="Lapidus A."/>
            <person name="Nolan M."/>
            <person name="Lucas S."/>
            <person name="Hammon N."/>
            <person name="Deshpande S."/>
            <person name="Cheng J.F."/>
            <person name="Tapia R."/>
            <person name="Han C."/>
            <person name="Goodwin L."/>
            <person name="Pitluck S."/>
            <person name="Liolios K."/>
            <person name="Pagani I."/>
            <person name="Ivanova N."/>
            <person name="Mavromatis K."/>
            <person name="Pati A."/>
            <person name="Chen A."/>
            <person name="Palaniappan K."/>
            <person name="Land M."/>
            <person name="Hauser L."/>
            <person name="Chang Y.J."/>
            <person name="Jeffries C.D."/>
            <person name="Detter J.C."/>
            <person name="Beck B."/>
            <person name="Woyke T."/>
            <person name="Bristow J."/>
            <person name="Eisen J.A."/>
            <person name="Markowitz V."/>
            <person name="Hugenholtz P."/>
            <person name="Kyrpides N.C."/>
            <person name="Klenk H.P."/>
        </authorList>
    </citation>
    <scope>NUCLEOTIDE SEQUENCE [LARGE SCALE GENOMIC DNA]</scope>
    <source>
        <strain evidence="3">ATCC 43644 / DSM 9630 / IS1B</strain>
    </source>
</reference>
<sequence length="69" mass="8100">MNPQKTTIADSETELVVQPPEKESRFLNYTSNAIPWYIHLIWVAYWVFVLAYVITWMVPAMQKEMVSPP</sequence>
<dbReference type="RefSeq" id="WP_013563446.1">
    <property type="nucleotide sequence ID" value="NC_014962.1"/>
</dbReference>
<reference key="1">
    <citation type="submission" date="2010-11" db="EMBL/GenBank/DDBJ databases">
        <title>The complete sequence of chromosome of Isophaera pallida ATCC 43644.</title>
        <authorList>
            <consortium name="US DOE Joint Genome Institute (JGI-PGF)"/>
            <person name="Lucas S."/>
            <person name="Copeland A."/>
            <person name="Lapidus A."/>
            <person name="Bruce D."/>
            <person name="Goodwin L."/>
            <person name="Pitluck S."/>
            <person name="Kyrpides N."/>
            <person name="Mavromatis K."/>
            <person name="Pagani I."/>
            <person name="Ivanova N."/>
            <person name="Saunders E."/>
            <person name="Brettin T."/>
            <person name="Detter J.C."/>
            <person name="Han C."/>
            <person name="Tapia R."/>
            <person name="Land M."/>
            <person name="Hauser L."/>
            <person name="Markowitz V."/>
            <person name="Cheng J.-F."/>
            <person name="Hugenholtz P."/>
            <person name="Woyke T."/>
            <person name="Wu D."/>
            <person name="Eisen J.A."/>
        </authorList>
    </citation>
    <scope>NUCLEOTIDE SEQUENCE</scope>
    <source>
        <strain>ATCC 43644</strain>
    </source>
</reference>
<dbReference type="InParanoid" id="E8R039"/>
<dbReference type="KEGG" id="ipa:Isop_0564"/>
<keyword evidence="1" id="KW-0812">Transmembrane</keyword>
<dbReference type="eggNOG" id="ENOG5033IQ6">
    <property type="taxonomic scope" value="Bacteria"/>
</dbReference>
<proteinExistence type="predicted"/>
<feature type="transmembrane region" description="Helical" evidence="1">
    <location>
        <begin position="36"/>
        <end position="58"/>
    </location>
</feature>
<dbReference type="Proteomes" id="UP000008631">
    <property type="component" value="Chromosome"/>
</dbReference>
<dbReference type="OrthoDB" id="284376at2"/>
<dbReference type="STRING" id="575540.Isop_0564"/>